<proteinExistence type="predicted"/>
<protein>
    <submittedName>
        <fullName evidence="1">Uncharacterized protein</fullName>
    </submittedName>
</protein>
<evidence type="ECO:0000313" key="1">
    <source>
        <dbReference type="EMBL" id="MBA0667637.1"/>
    </source>
</evidence>
<organism evidence="1 2">
    <name type="scientific">Gossypium klotzschianum</name>
    <dbReference type="NCBI Taxonomy" id="34286"/>
    <lineage>
        <taxon>Eukaryota</taxon>
        <taxon>Viridiplantae</taxon>
        <taxon>Streptophyta</taxon>
        <taxon>Embryophyta</taxon>
        <taxon>Tracheophyta</taxon>
        <taxon>Spermatophyta</taxon>
        <taxon>Magnoliopsida</taxon>
        <taxon>eudicotyledons</taxon>
        <taxon>Gunneridae</taxon>
        <taxon>Pentapetalae</taxon>
        <taxon>rosids</taxon>
        <taxon>malvids</taxon>
        <taxon>Malvales</taxon>
        <taxon>Malvaceae</taxon>
        <taxon>Malvoideae</taxon>
        <taxon>Gossypium</taxon>
    </lineage>
</organism>
<reference evidence="1 2" key="1">
    <citation type="journal article" date="2019" name="Genome Biol. Evol.">
        <title>Insights into the evolution of the New World diploid cottons (Gossypium, subgenus Houzingenia) based on genome sequencing.</title>
        <authorList>
            <person name="Grover C.E."/>
            <person name="Arick M.A. 2nd"/>
            <person name="Thrash A."/>
            <person name="Conover J.L."/>
            <person name="Sanders W.S."/>
            <person name="Peterson D.G."/>
            <person name="Frelichowski J.E."/>
            <person name="Scheffler J.A."/>
            <person name="Scheffler B.E."/>
            <person name="Wendel J.F."/>
        </authorList>
    </citation>
    <scope>NUCLEOTIDE SEQUENCE [LARGE SCALE GENOMIC DNA]</scope>
    <source>
        <strain evidence="1">57</strain>
        <tissue evidence="1">Leaf</tissue>
    </source>
</reference>
<gene>
    <name evidence="1" type="ORF">Goklo_000696</name>
</gene>
<keyword evidence="2" id="KW-1185">Reference proteome</keyword>
<dbReference type="Proteomes" id="UP000593573">
    <property type="component" value="Unassembled WGS sequence"/>
</dbReference>
<feature type="non-terminal residue" evidence="1">
    <location>
        <position position="97"/>
    </location>
</feature>
<dbReference type="AlphaFoldDB" id="A0A7J8VXT8"/>
<sequence length="97" mass="11252">MLLLFSLPPLYKSFRETLICGRDKISFEDVKGHFLSRDKLDNEFGSNSKADKQASVLVASKKQDKMCRYCKKICHVKSDCYKLRNKRVTESNEEDVV</sequence>
<evidence type="ECO:0000313" key="2">
    <source>
        <dbReference type="Proteomes" id="UP000593573"/>
    </source>
</evidence>
<dbReference type="OrthoDB" id="7691805at2759"/>
<comment type="caution">
    <text evidence="1">The sequence shown here is derived from an EMBL/GenBank/DDBJ whole genome shotgun (WGS) entry which is preliminary data.</text>
</comment>
<name>A0A7J8VXT8_9ROSI</name>
<dbReference type="EMBL" id="JABFAB010000013">
    <property type="protein sequence ID" value="MBA0667637.1"/>
    <property type="molecule type" value="Genomic_DNA"/>
</dbReference>
<accession>A0A7J8VXT8</accession>